<organism evidence="1 2">
    <name type="scientific">Polyplosphaeria fusca</name>
    <dbReference type="NCBI Taxonomy" id="682080"/>
    <lineage>
        <taxon>Eukaryota</taxon>
        <taxon>Fungi</taxon>
        <taxon>Dikarya</taxon>
        <taxon>Ascomycota</taxon>
        <taxon>Pezizomycotina</taxon>
        <taxon>Dothideomycetes</taxon>
        <taxon>Pleosporomycetidae</taxon>
        <taxon>Pleosporales</taxon>
        <taxon>Tetraplosphaeriaceae</taxon>
        <taxon>Polyplosphaeria</taxon>
    </lineage>
</organism>
<evidence type="ECO:0000313" key="2">
    <source>
        <dbReference type="Proteomes" id="UP000799444"/>
    </source>
</evidence>
<dbReference type="OrthoDB" id="5022336at2759"/>
<proteinExistence type="predicted"/>
<sequence>MSNKTSMTEAGLKEIPMLESPTGYLKWKEQIYDKLMIWGYGDLLSRSRNQPTQRLPRNAVPAADGQPALPAISEADAESDVAFNTRLQDWES</sequence>
<comment type="caution">
    <text evidence="1">The sequence shown here is derived from an EMBL/GenBank/DDBJ whole genome shotgun (WGS) entry which is preliminary data.</text>
</comment>
<reference evidence="1" key="1">
    <citation type="journal article" date="2020" name="Stud. Mycol.">
        <title>101 Dothideomycetes genomes: a test case for predicting lifestyles and emergence of pathogens.</title>
        <authorList>
            <person name="Haridas S."/>
            <person name="Albert R."/>
            <person name="Binder M."/>
            <person name="Bloem J."/>
            <person name="Labutti K."/>
            <person name="Salamov A."/>
            <person name="Andreopoulos B."/>
            <person name="Baker S."/>
            <person name="Barry K."/>
            <person name="Bills G."/>
            <person name="Bluhm B."/>
            <person name="Cannon C."/>
            <person name="Castanera R."/>
            <person name="Culley D."/>
            <person name="Daum C."/>
            <person name="Ezra D."/>
            <person name="Gonzalez J."/>
            <person name="Henrissat B."/>
            <person name="Kuo A."/>
            <person name="Liang C."/>
            <person name="Lipzen A."/>
            <person name="Lutzoni F."/>
            <person name="Magnuson J."/>
            <person name="Mondo S."/>
            <person name="Nolan M."/>
            <person name="Ohm R."/>
            <person name="Pangilinan J."/>
            <person name="Park H.-J."/>
            <person name="Ramirez L."/>
            <person name="Alfaro M."/>
            <person name="Sun H."/>
            <person name="Tritt A."/>
            <person name="Yoshinaga Y."/>
            <person name="Zwiers L.-H."/>
            <person name="Turgeon B."/>
            <person name="Goodwin S."/>
            <person name="Spatafora J."/>
            <person name="Crous P."/>
            <person name="Grigoriev I."/>
        </authorList>
    </citation>
    <scope>NUCLEOTIDE SEQUENCE</scope>
    <source>
        <strain evidence="1">CBS 125425</strain>
    </source>
</reference>
<feature type="non-terminal residue" evidence="1">
    <location>
        <position position="92"/>
    </location>
</feature>
<accession>A0A9P4QK56</accession>
<name>A0A9P4QK56_9PLEO</name>
<dbReference type="EMBL" id="ML996546">
    <property type="protein sequence ID" value="KAF2726396.1"/>
    <property type="molecule type" value="Genomic_DNA"/>
</dbReference>
<keyword evidence="2" id="KW-1185">Reference proteome</keyword>
<evidence type="ECO:0000313" key="1">
    <source>
        <dbReference type="EMBL" id="KAF2726396.1"/>
    </source>
</evidence>
<gene>
    <name evidence="1" type="ORF">EJ04DRAFT_571330</name>
</gene>
<protein>
    <submittedName>
        <fullName evidence="1">Uncharacterized protein</fullName>
    </submittedName>
</protein>
<dbReference type="Proteomes" id="UP000799444">
    <property type="component" value="Unassembled WGS sequence"/>
</dbReference>
<dbReference type="AlphaFoldDB" id="A0A9P4QK56"/>